<dbReference type="EMBL" id="CAEFZW010000004">
    <property type="protein sequence ID" value="CAB4254426.1"/>
    <property type="molecule type" value="Genomic_DNA"/>
</dbReference>
<dbReference type="Pfam" id="PF01368">
    <property type="entry name" value="DHH"/>
    <property type="match status" value="1"/>
</dbReference>
<evidence type="ECO:0000313" key="6">
    <source>
        <dbReference type="EMBL" id="CAB4254426.1"/>
    </source>
</evidence>
<keyword evidence="2" id="KW-0479">Metal-binding</keyword>
<reference evidence="6 7" key="1">
    <citation type="submission" date="2020-05" db="EMBL/GenBank/DDBJ databases">
        <authorList>
            <person name="Casaregola S."/>
            <person name="Devillers H."/>
            <person name="Grondin C."/>
        </authorList>
    </citation>
    <scope>NUCLEOTIDE SEQUENCE [LARGE SCALE GENOMIC DNA]</scope>
    <source>
        <strain evidence="6 7">CLIB 1767</strain>
    </source>
</reference>
<evidence type="ECO:0000256" key="2">
    <source>
        <dbReference type="ARBA" id="ARBA00022723"/>
    </source>
</evidence>
<dbReference type="GO" id="GO:0046872">
    <property type="term" value="F:metal ion binding"/>
    <property type="evidence" value="ECO:0007669"/>
    <property type="project" value="UniProtKB-KW"/>
</dbReference>
<evidence type="ECO:0000259" key="5">
    <source>
        <dbReference type="SMART" id="SM01131"/>
    </source>
</evidence>
<keyword evidence="4" id="KW-0464">Manganese</keyword>
<proteinExistence type="predicted"/>
<dbReference type="InterPro" id="IPR001667">
    <property type="entry name" value="DDH_dom"/>
</dbReference>
<dbReference type="AlphaFoldDB" id="A0A8H2VF38"/>
<dbReference type="Proteomes" id="UP000644660">
    <property type="component" value="Unassembled WGS sequence"/>
</dbReference>
<comment type="caution">
    <text evidence="6">The sequence shown here is derived from an EMBL/GenBank/DDBJ whole genome shotgun (WGS) entry which is preliminary data.</text>
</comment>
<dbReference type="RefSeq" id="XP_041406270.1">
    <property type="nucleotide sequence ID" value="XM_041550336.1"/>
</dbReference>
<dbReference type="Pfam" id="PF02833">
    <property type="entry name" value="DHHA2"/>
    <property type="match status" value="1"/>
</dbReference>
<sequence>MSLTVRSFLNLLKATPVTSNTVRIVCGNESADLDSVTSAISYAYFRFVENSKDAQPIIPIINITKDDLKLRRDIIHVLNDVNIDEDLLFFLDDVKQWQESNKTIEAVLVDHNEVVNEVKKYITKVVGVVDHHKDMGLYLDASPRIIQVCGSCTSLVYNYFVNEILPKSYQPGHDVTQLCLAAGLVDTTNFSHRVEHADSISKELYSKYAPDIDMDKYTKIIKNAKNDISGFTARDLLRKDYKQFEFSNTKGVHEGKLIMGISSIVKPMGWLYEEFGGRQGFKEECIRYREEKDIDILTIMTSFVQNGKFQRQMTLIPSDEVKSLAKDMISNIEEYLKLEKPDVGVMGNTSGTLVNDEEFQQYEQQNIEASRKQVAPSLEMAFQDL</sequence>
<evidence type="ECO:0000256" key="4">
    <source>
        <dbReference type="ARBA" id="ARBA00023211"/>
    </source>
</evidence>
<protein>
    <submittedName>
        <fullName evidence="6">Similar to Saccharomyces cerevisiae YHR201C PPX1 Exopolyphosphatase, hydrolyzes inorganic polyphosphate (Poly P) into Pi residues</fullName>
    </submittedName>
</protein>
<gene>
    <name evidence="6" type="ORF">KABA2_04S06006</name>
</gene>
<organism evidence="6 7">
    <name type="scientific">Maudiozyma barnettii</name>
    <dbReference type="NCBI Taxonomy" id="61262"/>
    <lineage>
        <taxon>Eukaryota</taxon>
        <taxon>Fungi</taxon>
        <taxon>Dikarya</taxon>
        <taxon>Ascomycota</taxon>
        <taxon>Saccharomycotina</taxon>
        <taxon>Saccharomycetes</taxon>
        <taxon>Saccharomycetales</taxon>
        <taxon>Saccharomycetaceae</taxon>
        <taxon>Maudiozyma</taxon>
    </lineage>
</organism>
<dbReference type="SUPFAM" id="SSF64182">
    <property type="entry name" value="DHH phosphoesterases"/>
    <property type="match status" value="1"/>
</dbReference>
<dbReference type="PANTHER" id="PTHR12112:SF39">
    <property type="entry name" value="EG:152A3.5 PROTEIN (FBGN0003116_PN PROTEIN)"/>
    <property type="match status" value="1"/>
</dbReference>
<dbReference type="InterPro" id="IPR038222">
    <property type="entry name" value="DHHA2_dom_sf"/>
</dbReference>
<keyword evidence="3" id="KW-0378">Hydrolase</keyword>
<dbReference type="OrthoDB" id="374045at2759"/>
<name>A0A8H2VF38_9SACH</name>
<dbReference type="InterPro" id="IPR038763">
    <property type="entry name" value="DHH_sf"/>
</dbReference>
<dbReference type="Gene3D" id="3.90.1640.10">
    <property type="entry name" value="inorganic pyrophosphatase (n-terminal core)"/>
    <property type="match status" value="1"/>
</dbReference>
<evidence type="ECO:0000256" key="3">
    <source>
        <dbReference type="ARBA" id="ARBA00022801"/>
    </source>
</evidence>
<evidence type="ECO:0000313" key="7">
    <source>
        <dbReference type="Proteomes" id="UP000644660"/>
    </source>
</evidence>
<dbReference type="SMART" id="SM01131">
    <property type="entry name" value="DHHA2"/>
    <property type="match status" value="1"/>
</dbReference>
<comment type="cofactor">
    <cofactor evidence="1">
        <name>Mn(2+)</name>
        <dbReference type="ChEBI" id="CHEBI:29035"/>
    </cofactor>
</comment>
<dbReference type="Gene3D" id="3.10.310.20">
    <property type="entry name" value="DHHA2 domain"/>
    <property type="match status" value="1"/>
</dbReference>
<dbReference type="GeneID" id="64857420"/>
<accession>A0A8H2VF38</accession>
<dbReference type="GO" id="GO:0005737">
    <property type="term" value="C:cytoplasm"/>
    <property type="evidence" value="ECO:0007669"/>
    <property type="project" value="InterPro"/>
</dbReference>
<dbReference type="GO" id="GO:0004309">
    <property type="term" value="F:exopolyphosphatase activity"/>
    <property type="evidence" value="ECO:0007669"/>
    <property type="project" value="TreeGrafter"/>
</dbReference>
<feature type="domain" description="DHHA2" evidence="5">
    <location>
        <begin position="218"/>
        <end position="382"/>
    </location>
</feature>
<dbReference type="InterPro" id="IPR004097">
    <property type="entry name" value="DHHA2"/>
</dbReference>
<keyword evidence="7" id="KW-1185">Reference proteome</keyword>
<dbReference type="PANTHER" id="PTHR12112">
    <property type="entry name" value="BNIP - RELATED"/>
    <property type="match status" value="1"/>
</dbReference>
<evidence type="ECO:0000256" key="1">
    <source>
        <dbReference type="ARBA" id="ARBA00001936"/>
    </source>
</evidence>